<dbReference type="Gene3D" id="1.25.40.10">
    <property type="entry name" value="Tetratricopeptide repeat domain"/>
    <property type="match status" value="4"/>
</dbReference>
<dbReference type="PANTHER" id="PTHR47926:SF467">
    <property type="entry name" value="REPEAT-CONTAINING PROTEIN, PUTATIVE-RELATED"/>
    <property type="match status" value="1"/>
</dbReference>
<reference evidence="5" key="1">
    <citation type="submission" date="2020-08" db="EMBL/GenBank/DDBJ databases">
        <title>Plant Genome Project.</title>
        <authorList>
            <person name="Zhang R.-G."/>
        </authorList>
    </citation>
    <scope>NUCLEOTIDE SEQUENCE</scope>
    <source>
        <strain evidence="5">WSP0</strain>
        <tissue evidence="5">Leaf</tissue>
    </source>
</reference>
<name>A0AAV6KSQ4_9ERIC</name>
<evidence type="ECO:0000256" key="3">
    <source>
        <dbReference type="PROSITE-ProRule" id="PRU00708"/>
    </source>
</evidence>
<comment type="similarity">
    <text evidence="2">Belongs to the PPR family. PCMP-E subfamily.</text>
</comment>
<dbReference type="AlphaFoldDB" id="A0AAV6KSQ4"/>
<evidence type="ECO:0000256" key="1">
    <source>
        <dbReference type="ARBA" id="ARBA00022737"/>
    </source>
</evidence>
<dbReference type="GO" id="GO:0009451">
    <property type="term" value="P:RNA modification"/>
    <property type="evidence" value="ECO:0007669"/>
    <property type="project" value="InterPro"/>
</dbReference>
<feature type="repeat" description="PPR" evidence="3">
    <location>
        <begin position="420"/>
        <end position="450"/>
    </location>
</feature>
<dbReference type="FunFam" id="1.25.40.10:FF:000334">
    <property type="entry name" value="Pentatricopeptide repeat-containing protein"/>
    <property type="match status" value="1"/>
</dbReference>
<evidence type="ECO:0000313" key="6">
    <source>
        <dbReference type="Proteomes" id="UP000823749"/>
    </source>
</evidence>
<dbReference type="InterPro" id="IPR002885">
    <property type="entry name" value="PPR_rpt"/>
</dbReference>
<dbReference type="Pfam" id="PF01535">
    <property type="entry name" value="PPR"/>
    <property type="match status" value="3"/>
</dbReference>
<dbReference type="PROSITE" id="PS51375">
    <property type="entry name" value="PPR"/>
    <property type="match status" value="5"/>
</dbReference>
<sequence length="563" mass="62189">MTLLHRCNPTSSSSPSPPSLSIPSIISLCKTLRNLEQVHTQIIRKGSEQDHFLITLFLSALTSLSPPPSTTTSYASAVFDRVSRPSIYLYNTLIKLHSRHSPLPLSLSAFLNMRLNGVDAVPDKYTFPPLVKACSKALALKEGIGIHGLVVKYGCDFDVYVGSSLVDLYGKCKEIECARKVFDGMFDRNEVSWTSMVVGYVNVGDVGEAKKIFDEMPKRNAFSWNAMISGFVRLGDLKSARKLFDEMPDKNVVSFTAMIDGHAKAGDMASARDLFEQCRDRDVVSWSALISGYAQNGQPTNAVKLFLEMQSRNVKPDEFIVVNLMSACSQIGNLELAKWVDSYVNKQSSLDLRRAHVVAALVDMNAKCGNLGRATMLFEEMPERNLISFCSMMHGLSIHGCGAQAVSLFDRMIKEGHTPDDVAFTVVLTACSRAGLVEEGCRLFDSMINEYSLVPSTDHYACMVDLLGRSGKLIPAYELLNSMPVEPHAGAWGALLWACKLHGDIELGKKIASRLFELEPLNAANYVLLSNIYAATDRWLDVSVVRNKMDERGLRKIPGCSWI</sequence>
<feature type="repeat" description="PPR" evidence="3">
    <location>
        <begin position="189"/>
        <end position="219"/>
    </location>
</feature>
<dbReference type="Proteomes" id="UP000823749">
    <property type="component" value="Chromosome 3"/>
</dbReference>
<feature type="repeat" description="PPR" evidence="3">
    <location>
        <begin position="385"/>
        <end position="419"/>
    </location>
</feature>
<feature type="repeat" description="PPR" evidence="3">
    <location>
        <begin position="220"/>
        <end position="254"/>
    </location>
</feature>
<protein>
    <recommendedName>
        <fullName evidence="7">Chlororespiratory reduction 4</fullName>
    </recommendedName>
</protein>
<feature type="repeat" description="PPR" evidence="3">
    <location>
        <begin position="282"/>
        <end position="316"/>
    </location>
</feature>
<accession>A0AAV6KSQ4</accession>
<evidence type="ECO:0000313" key="5">
    <source>
        <dbReference type="EMBL" id="KAG5555606.1"/>
    </source>
</evidence>
<dbReference type="EMBL" id="JACTNZ010000003">
    <property type="protein sequence ID" value="KAG5555606.1"/>
    <property type="molecule type" value="Genomic_DNA"/>
</dbReference>
<evidence type="ECO:0000256" key="4">
    <source>
        <dbReference type="SAM" id="MobiDB-lite"/>
    </source>
</evidence>
<dbReference type="Pfam" id="PF13041">
    <property type="entry name" value="PPR_2"/>
    <property type="match status" value="2"/>
</dbReference>
<dbReference type="PANTHER" id="PTHR47926">
    <property type="entry name" value="PENTATRICOPEPTIDE REPEAT-CONTAINING PROTEIN"/>
    <property type="match status" value="1"/>
</dbReference>
<proteinExistence type="inferred from homology"/>
<dbReference type="Pfam" id="PF20431">
    <property type="entry name" value="E_motif"/>
    <property type="match status" value="1"/>
</dbReference>
<organism evidence="5 6">
    <name type="scientific">Rhododendron griersonianum</name>
    <dbReference type="NCBI Taxonomy" id="479676"/>
    <lineage>
        <taxon>Eukaryota</taxon>
        <taxon>Viridiplantae</taxon>
        <taxon>Streptophyta</taxon>
        <taxon>Embryophyta</taxon>
        <taxon>Tracheophyta</taxon>
        <taxon>Spermatophyta</taxon>
        <taxon>Magnoliopsida</taxon>
        <taxon>eudicotyledons</taxon>
        <taxon>Gunneridae</taxon>
        <taxon>Pentapetalae</taxon>
        <taxon>asterids</taxon>
        <taxon>Ericales</taxon>
        <taxon>Ericaceae</taxon>
        <taxon>Ericoideae</taxon>
        <taxon>Rhodoreae</taxon>
        <taxon>Rhododendron</taxon>
    </lineage>
</organism>
<dbReference type="NCBIfam" id="TIGR00756">
    <property type="entry name" value="PPR"/>
    <property type="match status" value="6"/>
</dbReference>
<dbReference type="InterPro" id="IPR046960">
    <property type="entry name" value="PPR_At4g14850-like_plant"/>
</dbReference>
<keyword evidence="1" id="KW-0677">Repeat</keyword>
<dbReference type="FunFam" id="1.25.40.10:FF:001156">
    <property type="entry name" value="Pentatricopeptide repeat-containing protein At5g61800"/>
    <property type="match status" value="1"/>
</dbReference>
<gene>
    <name evidence="5" type="ORF">RHGRI_006302</name>
</gene>
<comment type="caution">
    <text evidence="5">The sequence shown here is derived from an EMBL/GenBank/DDBJ whole genome shotgun (WGS) entry which is preliminary data.</text>
</comment>
<dbReference type="InterPro" id="IPR046848">
    <property type="entry name" value="E_motif"/>
</dbReference>
<dbReference type="SUPFAM" id="SSF48452">
    <property type="entry name" value="TPR-like"/>
    <property type="match status" value="1"/>
</dbReference>
<evidence type="ECO:0000256" key="2">
    <source>
        <dbReference type="ARBA" id="ARBA00061659"/>
    </source>
</evidence>
<dbReference type="InterPro" id="IPR011990">
    <property type="entry name" value="TPR-like_helical_dom_sf"/>
</dbReference>
<evidence type="ECO:0008006" key="7">
    <source>
        <dbReference type="Google" id="ProtNLM"/>
    </source>
</evidence>
<feature type="region of interest" description="Disordered" evidence="4">
    <location>
        <begin position="1"/>
        <end position="20"/>
    </location>
</feature>
<keyword evidence="6" id="KW-1185">Reference proteome</keyword>
<dbReference type="GO" id="GO:0003723">
    <property type="term" value="F:RNA binding"/>
    <property type="evidence" value="ECO:0007669"/>
    <property type="project" value="InterPro"/>
</dbReference>